<feature type="compositionally biased region" description="Low complexity" evidence="1">
    <location>
        <begin position="272"/>
        <end position="284"/>
    </location>
</feature>
<accession>A0A9P4J6F3</accession>
<dbReference type="Proteomes" id="UP000799439">
    <property type="component" value="Unassembled WGS sequence"/>
</dbReference>
<proteinExistence type="predicted"/>
<organism evidence="2 3">
    <name type="scientific">Myriangium duriaei CBS 260.36</name>
    <dbReference type="NCBI Taxonomy" id="1168546"/>
    <lineage>
        <taxon>Eukaryota</taxon>
        <taxon>Fungi</taxon>
        <taxon>Dikarya</taxon>
        <taxon>Ascomycota</taxon>
        <taxon>Pezizomycotina</taxon>
        <taxon>Dothideomycetes</taxon>
        <taxon>Dothideomycetidae</taxon>
        <taxon>Myriangiales</taxon>
        <taxon>Myriangiaceae</taxon>
        <taxon>Myriangium</taxon>
    </lineage>
</organism>
<dbReference type="EMBL" id="ML996084">
    <property type="protein sequence ID" value="KAF2154322.1"/>
    <property type="molecule type" value="Genomic_DNA"/>
</dbReference>
<feature type="region of interest" description="Disordered" evidence="1">
    <location>
        <begin position="255"/>
        <end position="294"/>
    </location>
</feature>
<sequence length="426" mass="47029">MGSTLIATIFATPTPTPSPRPANLKLSRPPPSIARPGKLKRTSNEGNAPDSPPKKQNKKKSPTVKPQEKPSLRKRKARKPSPSAEGELTVKQGYDYSHIVRAEDFDRIPHYAGLRGGKRHWFSQYRPFEDAVGEALFKQEPREDQNRELHKTVDYVDLDFGRHDFRHSDLDRAEDGIDGAASEGEGKPANHGEPATEVLVTCSFFVCVLLNIEARYGIEVQDLIRDVLKKVSNHKEHSDGRSHSLDALTALKSHHRSNMPQSAEAQSPPVPDSSSDQKNSPSQSTKAQTDVPLVLSPGSSSWENVCQQLLGWQGKQDLRVNPEGQWSQQLSDRLKACEHVAAVGRKILGVELEAEAERRTKQSVVFCGVDKGHDVLHSRREETHGEHGPEADASGLQKELGLKEPFGEMSTLSIGVSSPVDWASEL</sequence>
<name>A0A9P4J6F3_9PEZI</name>
<gene>
    <name evidence="2" type="ORF">K461DRAFT_292981</name>
</gene>
<protein>
    <submittedName>
        <fullName evidence="2">Uncharacterized protein</fullName>
    </submittedName>
</protein>
<dbReference type="OrthoDB" id="10677007at2759"/>
<reference evidence="2" key="1">
    <citation type="journal article" date="2020" name="Stud. Mycol.">
        <title>101 Dothideomycetes genomes: a test case for predicting lifestyles and emergence of pathogens.</title>
        <authorList>
            <person name="Haridas S."/>
            <person name="Albert R."/>
            <person name="Binder M."/>
            <person name="Bloem J."/>
            <person name="Labutti K."/>
            <person name="Salamov A."/>
            <person name="Andreopoulos B."/>
            <person name="Baker S."/>
            <person name="Barry K."/>
            <person name="Bills G."/>
            <person name="Bluhm B."/>
            <person name="Cannon C."/>
            <person name="Castanera R."/>
            <person name="Culley D."/>
            <person name="Daum C."/>
            <person name="Ezra D."/>
            <person name="Gonzalez J."/>
            <person name="Henrissat B."/>
            <person name="Kuo A."/>
            <person name="Liang C."/>
            <person name="Lipzen A."/>
            <person name="Lutzoni F."/>
            <person name="Magnuson J."/>
            <person name="Mondo S."/>
            <person name="Nolan M."/>
            <person name="Ohm R."/>
            <person name="Pangilinan J."/>
            <person name="Park H.-J."/>
            <person name="Ramirez L."/>
            <person name="Alfaro M."/>
            <person name="Sun H."/>
            <person name="Tritt A."/>
            <person name="Yoshinaga Y."/>
            <person name="Zwiers L.-H."/>
            <person name="Turgeon B."/>
            <person name="Goodwin S."/>
            <person name="Spatafora J."/>
            <person name="Crous P."/>
            <person name="Grigoriev I."/>
        </authorList>
    </citation>
    <scope>NUCLEOTIDE SEQUENCE</scope>
    <source>
        <strain evidence="2">CBS 260.36</strain>
    </source>
</reference>
<feature type="region of interest" description="Disordered" evidence="1">
    <location>
        <begin position="1"/>
        <end position="89"/>
    </location>
</feature>
<keyword evidence="3" id="KW-1185">Reference proteome</keyword>
<evidence type="ECO:0000313" key="2">
    <source>
        <dbReference type="EMBL" id="KAF2154322.1"/>
    </source>
</evidence>
<evidence type="ECO:0000256" key="1">
    <source>
        <dbReference type="SAM" id="MobiDB-lite"/>
    </source>
</evidence>
<dbReference type="AlphaFoldDB" id="A0A9P4J6F3"/>
<evidence type="ECO:0000313" key="3">
    <source>
        <dbReference type="Proteomes" id="UP000799439"/>
    </source>
</evidence>
<comment type="caution">
    <text evidence="2">The sequence shown here is derived from an EMBL/GenBank/DDBJ whole genome shotgun (WGS) entry which is preliminary data.</text>
</comment>